<dbReference type="Proteomes" id="UP001595904">
    <property type="component" value="Unassembled WGS sequence"/>
</dbReference>
<evidence type="ECO:0000256" key="1">
    <source>
        <dbReference type="SAM" id="SignalP"/>
    </source>
</evidence>
<name>A0ABV8T069_9GAMM</name>
<feature type="domain" description="Amidohydrolase-related" evidence="2">
    <location>
        <begin position="74"/>
        <end position="415"/>
    </location>
</feature>
<dbReference type="PANTHER" id="PTHR43135:SF3">
    <property type="entry name" value="ALPHA-D-RIBOSE 1-METHYLPHOSPHONATE 5-TRIPHOSPHATE DIPHOSPHATASE"/>
    <property type="match status" value="1"/>
</dbReference>
<comment type="caution">
    <text evidence="3">The sequence shown here is derived from an EMBL/GenBank/DDBJ whole genome shotgun (WGS) entry which is preliminary data.</text>
</comment>
<dbReference type="Gene3D" id="3.20.20.140">
    <property type="entry name" value="Metal-dependent hydrolases"/>
    <property type="match status" value="1"/>
</dbReference>
<dbReference type="PANTHER" id="PTHR43135">
    <property type="entry name" value="ALPHA-D-RIBOSE 1-METHYLPHOSPHONATE 5-TRIPHOSPHATE DIPHOSPHATASE"/>
    <property type="match status" value="1"/>
</dbReference>
<keyword evidence="1" id="KW-0732">Signal</keyword>
<dbReference type="InterPro" id="IPR057744">
    <property type="entry name" value="OTAase-like"/>
</dbReference>
<sequence>MSYRILIASVLLLLAGAASAGEYLLHAGRMVDVVQGKIVERVSIAVSGNRITHVTSGYATPAAGQQLIDLTDHTVMPGLMDMHVHLTTERSAQVRTEKFLMESADYAYRAEAFAERTLLAGFTTVREMGDQDRNLGASMRRAVDRGYIHGPRIFTVGKGLATTGGVADYSSGLRHEYMGEPGPVEGVVNGPLSARQAVRQRFKDGADAIKINVDGLGANRFGNEMGPQWMQDEIDAVVATAADYGMTVAAHVHSLEAIRRAVRGGVTSIEHGTYLDEATAREMKKRGIAFVPTMTALKWIDEPDAAGSHVSPYSDRIDQSMKVALEAGVWIVFGSDAGVFPNGTNAEEFVHMVGVGMSPMATIQSATIEAARMLRIQKQLGSIESGKLADIVAVAGDPLADIARMKSVGFIMKDGVLYKQGGKVVLPIGDR</sequence>
<dbReference type="InterPro" id="IPR051781">
    <property type="entry name" value="Metallo-dep_Hydrolase"/>
</dbReference>
<dbReference type="InterPro" id="IPR032466">
    <property type="entry name" value="Metal_Hydrolase"/>
</dbReference>
<dbReference type="RefSeq" id="WP_380603050.1">
    <property type="nucleotide sequence ID" value="NZ_JBHSDU010000015.1"/>
</dbReference>
<dbReference type="InterPro" id="IPR011059">
    <property type="entry name" value="Metal-dep_hydrolase_composite"/>
</dbReference>
<reference evidence="4" key="1">
    <citation type="journal article" date="2019" name="Int. J. Syst. Evol. Microbiol.">
        <title>The Global Catalogue of Microorganisms (GCM) 10K type strain sequencing project: providing services to taxonomists for standard genome sequencing and annotation.</title>
        <authorList>
            <consortium name="The Broad Institute Genomics Platform"/>
            <consortium name="The Broad Institute Genome Sequencing Center for Infectious Disease"/>
            <person name="Wu L."/>
            <person name="Ma J."/>
        </authorList>
    </citation>
    <scope>NUCLEOTIDE SEQUENCE [LARGE SCALE GENOMIC DNA]</scope>
    <source>
        <strain evidence="4">CGMCC 1.10759</strain>
    </source>
</reference>
<gene>
    <name evidence="3" type="ORF">ACFPN2_28530</name>
</gene>
<organism evidence="3 4">
    <name type="scientific">Steroidobacter flavus</name>
    <dbReference type="NCBI Taxonomy" id="1842136"/>
    <lineage>
        <taxon>Bacteria</taxon>
        <taxon>Pseudomonadati</taxon>
        <taxon>Pseudomonadota</taxon>
        <taxon>Gammaproteobacteria</taxon>
        <taxon>Steroidobacterales</taxon>
        <taxon>Steroidobacteraceae</taxon>
        <taxon>Steroidobacter</taxon>
    </lineage>
</organism>
<protein>
    <submittedName>
        <fullName evidence="3">Amidohydrolase family protein</fullName>
    </submittedName>
</protein>
<dbReference type="EMBL" id="JBHSDU010000015">
    <property type="protein sequence ID" value="MFC4313061.1"/>
    <property type="molecule type" value="Genomic_DNA"/>
</dbReference>
<dbReference type="Gene3D" id="2.30.40.10">
    <property type="entry name" value="Urease, subunit C, domain 1"/>
    <property type="match status" value="1"/>
</dbReference>
<keyword evidence="4" id="KW-1185">Reference proteome</keyword>
<dbReference type="Pfam" id="PF01979">
    <property type="entry name" value="Amidohydro_1"/>
    <property type="match status" value="1"/>
</dbReference>
<dbReference type="InterPro" id="IPR006680">
    <property type="entry name" value="Amidohydro-rel"/>
</dbReference>
<feature type="signal peptide" evidence="1">
    <location>
        <begin position="1"/>
        <end position="20"/>
    </location>
</feature>
<evidence type="ECO:0000313" key="4">
    <source>
        <dbReference type="Proteomes" id="UP001595904"/>
    </source>
</evidence>
<dbReference type="SUPFAM" id="SSF51556">
    <property type="entry name" value="Metallo-dependent hydrolases"/>
    <property type="match status" value="1"/>
</dbReference>
<evidence type="ECO:0000259" key="2">
    <source>
        <dbReference type="Pfam" id="PF01979"/>
    </source>
</evidence>
<accession>A0ABV8T069</accession>
<feature type="chain" id="PRO_5046713229" evidence="1">
    <location>
        <begin position="21"/>
        <end position="431"/>
    </location>
</feature>
<proteinExistence type="predicted"/>
<dbReference type="CDD" id="cd01299">
    <property type="entry name" value="Met_dep_hydrolase_A"/>
    <property type="match status" value="1"/>
</dbReference>
<evidence type="ECO:0000313" key="3">
    <source>
        <dbReference type="EMBL" id="MFC4313061.1"/>
    </source>
</evidence>
<dbReference type="SUPFAM" id="SSF51338">
    <property type="entry name" value="Composite domain of metallo-dependent hydrolases"/>
    <property type="match status" value="1"/>
</dbReference>